<evidence type="ECO:0000313" key="3">
    <source>
        <dbReference type="EMBL" id="TXD35549.1"/>
    </source>
</evidence>
<dbReference type="RefSeq" id="WP_146982290.1">
    <property type="nucleotide sequence ID" value="NZ_VOSM01000008.1"/>
</dbReference>
<organism evidence="3 4">
    <name type="scientific">Lujinxingia vulgaris</name>
    <dbReference type="NCBI Taxonomy" id="2600176"/>
    <lineage>
        <taxon>Bacteria</taxon>
        <taxon>Deltaproteobacteria</taxon>
        <taxon>Bradymonadales</taxon>
        <taxon>Lujinxingiaceae</taxon>
        <taxon>Lujinxingia</taxon>
    </lineage>
</organism>
<dbReference type="GO" id="GO:0003677">
    <property type="term" value="F:DNA binding"/>
    <property type="evidence" value="ECO:0007669"/>
    <property type="project" value="InterPro"/>
</dbReference>
<reference evidence="3 4" key="1">
    <citation type="submission" date="2019-08" db="EMBL/GenBank/DDBJ databases">
        <title>Bradymonadales sp. TMQ4.</title>
        <authorList>
            <person name="Liang Q."/>
        </authorList>
    </citation>
    <scope>NUCLEOTIDE SEQUENCE [LARGE SCALE GENOMIC DNA]</scope>
    <source>
        <strain evidence="3 4">TMQ4</strain>
    </source>
</reference>
<dbReference type="GO" id="GO:0015628">
    <property type="term" value="P:protein secretion by the type II secretion system"/>
    <property type="evidence" value="ECO:0007669"/>
    <property type="project" value="TreeGrafter"/>
</dbReference>
<sequence length="314" mass="33927">MPALTPRARQLVERLKFAHHRSPAPHRGHHPGLFWLALTLSLMTAISGCEDANASESSRTYRPLNVSCPALPRASGDALQPTVFFDDEEALSDDEVSEDERDELDPLDAMLATGQADDSALLLDEHATDAENIVSGDEEHDLLLDDGATLLPDLSAKPAADLLDALHTLEATELDASPADEAHALHATHHPHVEAGSEQRPEPVAHPQPTADADADDEDHEVPDARTPSSEPAEADAPIQKININTATEAELTSIRGIGPALAGRILDYRSRRPFTRLSHLKRVKGIGPATYRRLQPYITLDDAPDAGESDTQN</sequence>
<accession>A0A5C6X139</accession>
<dbReference type="GO" id="GO:0006281">
    <property type="term" value="P:DNA repair"/>
    <property type="evidence" value="ECO:0007669"/>
    <property type="project" value="InterPro"/>
</dbReference>
<dbReference type="SMART" id="SM00278">
    <property type="entry name" value="HhH1"/>
    <property type="match status" value="2"/>
</dbReference>
<feature type="domain" description="Helix-hairpin-helix DNA-binding motif class 1" evidence="2">
    <location>
        <begin position="279"/>
        <end position="298"/>
    </location>
</feature>
<dbReference type="PANTHER" id="PTHR21180">
    <property type="entry name" value="ENDONUCLEASE/EXONUCLEASE/PHOSPHATASE FAMILY DOMAIN-CONTAINING PROTEIN 1"/>
    <property type="match status" value="1"/>
</dbReference>
<dbReference type="InterPro" id="IPR010994">
    <property type="entry name" value="RuvA_2-like"/>
</dbReference>
<dbReference type="InterPro" id="IPR051675">
    <property type="entry name" value="Endo/Exo/Phosphatase_dom_1"/>
</dbReference>
<evidence type="ECO:0000313" key="4">
    <source>
        <dbReference type="Proteomes" id="UP000321412"/>
    </source>
</evidence>
<feature type="compositionally biased region" description="Basic and acidic residues" evidence="1">
    <location>
        <begin position="191"/>
        <end position="203"/>
    </location>
</feature>
<dbReference type="SUPFAM" id="SSF47781">
    <property type="entry name" value="RuvA domain 2-like"/>
    <property type="match status" value="1"/>
</dbReference>
<dbReference type="Gene3D" id="1.10.150.320">
    <property type="entry name" value="Photosystem II 12 kDa extrinsic protein"/>
    <property type="match status" value="1"/>
</dbReference>
<dbReference type="GO" id="GO:0015627">
    <property type="term" value="C:type II protein secretion system complex"/>
    <property type="evidence" value="ECO:0007669"/>
    <property type="project" value="TreeGrafter"/>
</dbReference>
<dbReference type="Proteomes" id="UP000321412">
    <property type="component" value="Unassembled WGS sequence"/>
</dbReference>
<keyword evidence="4" id="KW-1185">Reference proteome</keyword>
<name>A0A5C6X139_9DELT</name>
<feature type="domain" description="Helix-hairpin-helix DNA-binding motif class 1" evidence="2">
    <location>
        <begin position="250"/>
        <end position="269"/>
    </location>
</feature>
<evidence type="ECO:0000259" key="2">
    <source>
        <dbReference type="SMART" id="SM00278"/>
    </source>
</evidence>
<dbReference type="Pfam" id="PF12836">
    <property type="entry name" value="HHH_3"/>
    <property type="match status" value="1"/>
</dbReference>
<comment type="caution">
    <text evidence="3">The sequence shown here is derived from an EMBL/GenBank/DDBJ whole genome shotgun (WGS) entry which is preliminary data.</text>
</comment>
<dbReference type="PANTHER" id="PTHR21180:SF32">
    <property type="entry name" value="ENDONUCLEASE_EXONUCLEASE_PHOSPHATASE FAMILY DOMAIN-CONTAINING PROTEIN 1"/>
    <property type="match status" value="1"/>
</dbReference>
<dbReference type="EMBL" id="VOSM01000008">
    <property type="protein sequence ID" value="TXD35549.1"/>
    <property type="molecule type" value="Genomic_DNA"/>
</dbReference>
<feature type="region of interest" description="Disordered" evidence="1">
    <location>
        <begin position="190"/>
        <end position="240"/>
    </location>
</feature>
<evidence type="ECO:0000256" key="1">
    <source>
        <dbReference type="SAM" id="MobiDB-lite"/>
    </source>
</evidence>
<protein>
    <submittedName>
        <fullName evidence="3">Helix-hairpin-helix domain-containing protein</fullName>
    </submittedName>
</protein>
<proteinExistence type="predicted"/>
<dbReference type="AlphaFoldDB" id="A0A5C6X139"/>
<dbReference type="OrthoDB" id="5296317at2"/>
<gene>
    <name evidence="3" type="ORF">FRC98_15160</name>
</gene>
<dbReference type="InterPro" id="IPR003583">
    <property type="entry name" value="Hlx-hairpin-Hlx_DNA-bd_motif"/>
</dbReference>